<organism evidence="2 3">
    <name type="scientific">Kribbella orskensis</name>
    <dbReference type="NCBI Taxonomy" id="2512216"/>
    <lineage>
        <taxon>Bacteria</taxon>
        <taxon>Bacillati</taxon>
        <taxon>Actinomycetota</taxon>
        <taxon>Actinomycetes</taxon>
        <taxon>Propionibacteriales</taxon>
        <taxon>Kribbellaceae</taxon>
        <taxon>Kribbella</taxon>
    </lineage>
</organism>
<comment type="caution">
    <text evidence="2">The sequence shown here is derived from an EMBL/GenBank/DDBJ whole genome shotgun (WGS) entry which is preliminary data.</text>
</comment>
<gene>
    <name evidence="2" type="ORF">EV644_101995</name>
</gene>
<sequence>MGEAIGQALPLAIGVALSPVPIIAVVLMLTTPRARSNGIAFVVGWLLGLGVVGAIVLAVASPADASENGEPATWASWLKLVLGLLLLLVAVRQFRGRPHEGDEAPLPKWMGAIDKFGPGQALGAGAVLAGLNPKNLLLAVAAAVAIAQTGISGGQQAVAYAVFAVIGTLGVGAPVVLYLAMGERSADLLGRLKAWMSHNNAVIMSVLCLVIGMKLVGDAITGLT</sequence>
<evidence type="ECO:0000313" key="2">
    <source>
        <dbReference type="EMBL" id="TCO32351.1"/>
    </source>
</evidence>
<feature type="transmembrane region" description="Helical" evidence="1">
    <location>
        <begin position="39"/>
        <end position="60"/>
    </location>
</feature>
<keyword evidence="1" id="KW-1133">Transmembrane helix</keyword>
<dbReference type="Pfam" id="PF11139">
    <property type="entry name" value="SfLAP"/>
    <property type="match status" value="1"/>
</dbReference>
<feature type="transmembrane region" description="Helical" evidence="1">
    <location>
        <begin position="135"/>
        <end position="151"/>
    </location>
</feature>
<dbReference type="EMBL" id="SLWM01000001">
    <property type="protein sequence ID" value="TCO32351.1"/>
    <property type="molecule type" value="Genomic_DNA"/>
</dbReference>
<reference evidence="2 3" key="1">
    <citation type="journal article" date="2015" name="Stand. Genomic Sci.">
        <title>Genomic Encyclopedia of Bacterial and Archaeal Type Strains, Phase III: the genomes of soil and plant-associated and newly described type strains.</title>
        <authorList>
            <person name="Whitman W.B."/>
            <person name="Woyke T."/>
            <person name="Klenk H.P."/>
            <person name="Zhou Y."/>
            <person name="Lilburn T.G."/>
            <person name="Beck B.J."/>
            <person name="De Vos P."/>
            <person name="Vandamme P."/>
            <person name="Eisen J.A."/>
            <person name="Garrity G."/>
            <person name="Hugenholtz P."/>
            <person name="Kyrpides N.C."/>
        </authorList>
    </citation>
    <scope>NUCLEOTIDE SEQUENCE [LARGE SCALE GENOMIC DNA]</scope>
    <source>
        <strain evidence="2 3">VKM Ac-2538</strain>
    </source>
</reference>
<dbReference type="Proteomes" id="UP000295818">
    <property type="component" value="Unassembled WGS sequence"/>
</dbReference>
<keyword evidence="1" id="KW-0812">Transmembrane</keyword>
<protein>
    <submittedName>
        <fullName evidence="2">Sap-like sulfolipid-1-addressing protein</fullName>
    </submittedName>
</protein>
<evidence type="ECO:0000313" key="3">
    <source>
        <dbReference type="Proteomes" id="UP000295818"/>
    </source>
</evidence>
<feature type="transmembrane region" description="Helical" evidence="1">
    <location>
        <begin position="201"/>
        <end position="223"/>
    </location>
</feature>
<keyword evidence="3" id="KW-1185">Reference proteome</keyword>
<dbReference type="InterPro" id="IPR021315">
    <property type="entry name" value="Gap/Sap"/>
</dbReference>
<keyword evidence="1" id="KW-0472">Membrane</keyword>
<feature type="transmembrane region" description="Helical" evidence="1">
    <location>
        <begin position="6"/>
        <end position="27"/>
    </location>
</feature>
<dbReference type="RefSeq" id="WP_132186791.1">
    <property type="nucleotide sequence ID" value="NZ_SLWM01000001.1"/>
</dbReference>
<feature type="transmembrane region" description="Helical" evidence="1">
    <location>
        <begin position="157"/>
        <end position="180"/>
    </location>
</feature>
<evidence type="ECO:0000256" key="1">
    <source>
        <dbReference type="SAM" id="Phobius"/>
    </source>
</evidence>
<accession>A0ABY2BWQ6</accession>
<name>A0ABY2BWQ6_9ACTN</name>
<proteinExistence type="predicted"/>
<feature type="transmembrane region" description="Helical" evidence="1">
    <location>
        <begin position="72"/>
        <end position="91"/>
    </location>
</feature>